<evidence type="ECO:0000256" key="8">
    <source>
        <dbReference type="SAM" id="Phobius"/>
    </source>
</evidence>
<dbReference type="Pfam" id="PF01594">
    <property type="entry name" value="AI-2E_transport"/>
    <property type="match status" value="1"/>
</dbReference>
<accession>A0A4Y9SFP0</accession>
<comment type="similarity">
    <text evidence="2">Belongs to the autoinducer-2 exporter (AI-2E) (TC 2.A.86) family.</text>
</comment>
<evidence type="ECO:0000256" key="6">
    <source>
        <dbReference type="ARBA" id="ARBA00022989"/>
    </source>
</evidence>
<dbReference type="GO" id="GO:0005886">
    <property type="term" value="C:plasma membrane"/>
    <property type="evidence" value="ECO:0007669"/>
    <property type="project" value="UniProtKB-SubCell"/>
</dbReference>
<dbReference type="PROSITE" id="PS51257">
    <property type="entry name" value="PROKAR_LIPOPROTEIN"/>
    <property type="match status" value="1"/>
</dbReference>
<feature type="transmembrane region" description="Helical" evidence="8">
    <location>
        <begin position="303"/>
        <end position="330"/>
    </location>
</feature>
<comment type="subcellular location">
    <subcellularLocation>
        <location evidence="1">Cell membrane</location>
        <topology evidence="1">Multi-pass membrane protein</topology>
    </subcellularLocation>
</comment>
<sequence length="362" mass="38101">MDKRTANLTRMAAVALLILGCAVVLAPFLAAVLFAAAVAVCTWPLYQRLLGHIGGRRTLAALIMSLTLTLLVIVPLALVAYNMADNVAGFYDEARKAIANGGIQPPAWLRDIPLVGEYADTYIRNLLGSREALAALAQRMLEPARHFLASGALVLGAGVAQVSLAAFVSFFLYRDGQAIGRAIGIAMERLIGRSAPDVLAIVVRTVRGVMYGLLGTALAQALVAALGFAIAGVPAVGLLASMTFVFSLIPVGPPIIWGGAALWLFNQGYTGWGIFMLVWGFFAISSVDNVVKPMLISRGSDLPFLLVLLGVLGGVLAFGFVGIFIGPTLLAVGFSLMRDWTGVEPEGPLRSPEGGQAKDKQP</sequence>
<dbReference type="OrthoDB" id="106838at2"/>
<name>A0A4Y9SFP0_9BURK</name>
<evidence type="ECO:0000256" key="5">
    <source>
        <dbReference type="ARBA" id="ARBA00022692"/>
    </source>
</evidence>
<evidence type="ECO:0000256" key="3">
    <source>
        <dbReference type="ARBA" id="ARBA00022448"/>
    </source>
</evidence>
<feature type="transmembrane region" description="Helical" evidence="8">
    <location>
        <begin position="243"/>
        <end position="265"/>
    </location>
</feature>
<evidence type="ECO:0000313" key="9">
    <source>
        <dbReference type="EMBL" id="TFW19750.1"/>
    </source>
</evidence>
<dbReference type="PANTHER" id="PTHR21716">
    <property type="entry name" value="TRANSMEMBRANE PROTEIN"/>
    <property type="match status" value="1"/>
</dbReference>
<evidence type="ECO:0000256" key="1">
    <source>
        <dbReference type="ARBA" id="ARBA00004651"/>
    </source>
</evidence>
<organism evidence="9 10">
    <name type="scientific">Zemynaea arenosa</name>
    <dbReference type="NCBI Taxonomy" id="2561931"/>
    <lineage>
        <taxon>Bacteria</taxon>
        <taxon>Pseudomonadati</taxon>
        <taxon>Pseudomonadota</taxon>
        <taxon>Betaproteobacteria</taxon>
        <taxon>Burkholderiales</taxon>
        <taxon>Oxalobacteraceae</taxon>
        <taxon>Telluria group</taxon>
        <taxon>Zemynaea</taxon>
    </lineage>
</organism>
<protein>
    <submittedName>
        <fullName evidence="9">AI-2E family transporter</fullName>
    </submittedName>
</protein>
<feature type="transmembrane region" description="Helical" evidence="8">
    <location>
        <begin position="209"/>
        <end position="231"/>
    </location>
</feature>
<feature type="transmembrane region" description="Helical" evidence="8">
    <location>
        <begin position="271"/>
        <end position="291"/>
    </location>
</feature>
<keyword evidence="3" id="KW-0813">Transport</keyword>
<keyword evidence="5 8" id="KW-0812">Transmembrane</keyword>
<feature type="transmembrane region" description="Helical" evidence="8">
    <location>
        <begin position="147"/>
        <end position="173"/>
    </location>
</feature>
<dbReference type="InterPro" id="IPR002549">
    <property type="entry name" value="AI-2E-like"/>
</dbReference>
<gene>
    <name evidence="9" type="ORF">E4L96_11455</name>
</gene>
<dbReference type="Proteomes" id="UP000298438">
    <property type="component" value="Unassembled WGS sequence"/>
</dbReference>
<dbReference type="AlphaFoldDB" id="A0A4Y9SFP0"/>
<keyword evidence="10" id="KW-1185">Reference proteome</keyword>
<evidence type="ECO:0000313" key="10">
    <source>
        <dbReference type="Proteomes" id="UP000298438"/>
    </source>
</evidence>
<keyword evidence="7 8" id="KW-0472">Membrane</keyword>
<dbReference type="RefSeq" id="WP_135207352.1">
    <property type="nucleotide sequence ID" value="NZ_SPVF01000142.1"/>
</dbReference>
<comment type="caution">
    <text evidence="9">The sequence shown here is derived from an EMBL/GenBank/DDBJ whole genome shotgun (WGS) entry which is preliminary data.</text>
</comment>
<evidence type="ECO:0000256" key="7">
    <source>
        <dbReference type="ARBA" id="ARBA00023136"/>
    </source>
</evidence>
<keyword evidence="4" id="KW-1003">Cell membrane</keyword>
<reference evidence="9 10" key="1">
    <citation type="submission" date="2019-03" db="EMBL/GenBank/DDBJ databases">
        <title>Draft Genome Sequence of Massilia arenosa sp. nov., a Novel Massilia Species Isolated from a Sandy-loam Maize Soil.</title>
        <authorList>
            <person name="Raths R."/>
            <person name="Peta V."/>
            <person name="Bucking H."/>
        </authorList>
    </citation>
    <scope>NUCLEOTIDE SEQUENCE [LARGE SCALE GENOMIC DNA]</scope>
    <source>
        <strain evidence="9 10">MC02</strain>
    </source>
</reference>
<feature type="transmembrane region" description="Helical" evidence="8">
    <location>
        <begin position="59"/>
        <end position="81"/>
    </location>
</feature>
<proteinExistence type="inferred from homology"/>
<dbReference type="PANTHER" id="PTHR21716:SF67">
    <property type="entry name" value="TRANSPORT PROTEIN YDIK-RELATED"/>
    <property type="match status" value="1"/>
</dbReference>
<evidence type="ECO:0000256" key="4">
    <source>
        <dbReference type="ARBA" id="ARBA00022475"/>
    </source>
</evidence>
<keyword evidence="6 8" id="KW-1133">Transmembrane helix</keyword>
<dbReference type="EMBL" id="SPVF01000142">
    <property type="protein sequence ID" value="TFW19750.1"/>
    <property type="molecule type" value="Genomic_DNA"/>
</dbReference>
<evidence type="ECO:0000256" key="2">
    <source>
        <dbReference type="ARBA" id="ARBA00009773"/>
    </source>
</evidence>